<proteinExistence type="predicted"/>
<dbReference type="PANTHER" id="PTHR45954:SF1">
    <property type="entry name" value="LD33695P"/>
    <property type="match status" value="1"/>
</dbReference>
<dbReference type="InterPro" id="IPR011990">
    <property type="entry name" value="TPR-like_helical_dom_sf"/>
</dbReference>
<feature type="domain" description="AAA+ ATPase" evidence="5">
    <location>
        <begin position="37"/>
        <end position="192"/>
    </location>
</feature>
<evidence type="ECO:0000259" key="5">
    <source>
        <dbReference type="SMART" id="SM00382"/>
    </source>
</evidence>
<evidence type="ECO:0000256" key="1">
    <source>
        <dbReference type="ARBA" id="ARBA00004496"/>
    </source>
</evidence>
<evidence type="ECO:0000256" key="4">
    <source>
        <dbReference type="PROSITE-ProRule" id="PRU00339"/>
    </source>
</evidence>
<dbReference type="InterPro" id="IPR052386">
    <property type="entry name" value="GPSM"/>
</dbReference>
<dbReference type="GO" id="GO:0005938">
    <property type="term" value="C:cell cortex"/>
    <property type="evidence" value="ECO:0007669"/>
    <property type="project" value="TreeGrafter"/>
</dbReference>
<keyword evidence="4" id="KW-0802">TPR repeat</keyword>
<dbReference type="PANTHER" id="PTHR45954">
    <property type="entry name" value="LD33695P"/>
    <property type="match status" value="1"/>
</dbReference>
<dbReference type="InterPro" id="IPR019734">
    <property type="entry name" value="TPR_rpt"/>
</dbReference>
<dbReference type="InterPro" id="IPR003593">
    <property type="entry name" value="AAA+_ATPase"/>
</dbReference>
<dbReference type="AlphaFoldDB" id="A0A937X565"/>
<dbReference type="InterPro" id="IPR041617">
    <property type="entry name" value="TPR_MalT"/>
</dbReference>
<organism evidence="6 7">
    <name type="scientific">Candidatus Tanganyikabacteria bacterium</name>
    <dbReference type="NCBI Taxonomy" id="2961651"/>
    <lineage>
        <taxon>Bacteria</taxon>
        <taxon>Bacillati</taxon>
        <taxon>Candidatus Sericytochromatia</taxon>
        <taxon>Candidatus Tanganyikabacteria</taxon>
    </lineage>
</organism>
<evidence type="ECO:0000256" key="2">
    <source>
        <dbReference type="ARBA" id="ARBA00022490"/>
    </source>
</evidence>
<dbReference type="SMART" id="SM00028">
    <property type="entry name" value="TPR"/>
    <property type="match status" value="6"/>
</dbReference>
<feature type="non-terminal residue" evidence="6">
    <location>
        <position position="697"/>
    </location>
</feature>
<evidence type="ECO:0000256" key="3">
    <source>
        <dbReference type="ARBA" id="ARBA00022737"/>
    </source>
</evidence>
<dbReference type="Gene3D" id="1.25.40.10">
    <property type="entry name" value="Tetratricopeptide repeat domain"/>
    <property type="match status" value="1"/>
</dbReference>
<dbReference type="InterPro" id="IPR027417">
    <property type="entry name" value="P-loop_NTPase"/>
</dbReference>
<gene>
    <name evidence="6" type="ORF">FJZ00_04465</name>
</gene>
<dbReference type="Gene3D" id="3.40.50.300">
    <property type="entry name" value="P-loop containing nucleotide triphosphate hydrolases"/>
    <property type="match status" value="1"/>
</dbReference>
<name>A0A937X565_9BACT</name>
<sequence length="697" mass="76143">MPETLIVRRKLRVPLLPPGHLRRERLLEALKPGCDRQKRLTLVHGSPGFGKSTLVADYAGWAGMPVVWYNLAEGDGDVLVFLEHLVAALVARFPDVSAEPLALVRSAPNPANAIGNAIGLLCEELSARGRGPFLLVLDDFHAIENAPGIREAAEALIEYFLHDAQLVVISRTQPALNVPRLRVRQQLAELGPAELKFDRAEIGRLFQDQAGLALDEVNLDAVSRQTEGWIASVLLSVRAGLPLKPADLTEQLEEYLLQEVYDRQEPEIKRFLQGACLLPQIEAGLCADVLGCDDPRRLMAAIWERNLFVNLASAPDGAVAYQFHPIFRGFLRDRAKAEWAGADLRELHRRIAERLLAEAPSDALDHFVAAGDTAAVLAHLEPIGWELLRSQRFESLAQLLARLPADLTGESAGAQLLGGEVQRARGDFDGALESYARARQLGETGGDDRHAGLALALTAAVLGARGDARVEETAERALAILPTAEAFGRAMALNALGARRLFTDRTEEALGAFEEALGHYRDAGDSAGQARVLHNKGLAHVRLGRFTPAVADYRDSIRLSERGGRWALPMTFNNLAVVWGYLGQFDQALEDATKALDLARQLQARRDEAFVLWTLAEIHLRRGHLREAQDYFGQSRDAAIALGDRPSEAMALAGTASLELAEGRADRALALLRQALELRGHREGDPTLGDLVYPLAK</sequence>
<dbReference type="GO" id="GO:0005092">
    <property type="term" value="F:GDP-dissociation inhibitor activity"/>
    <property type="evidence" value="ECO:0007669"/>
    <property type="project" value="TreeGrafter"/>
</dbReference>
<protein>
    <submittedName>
        <fullName evidence="6">Tetratricopeptide repeat protein</fullName>
    </submittedName>
</protein>
<dbReference type="Pfam" id="PF25873">
    <property type="entry name" value="WHD_MalT"/>
    <property type="match status" value="1"/>
</dbReference>
<dbReference type="InterPro" id="IPR041664">
    <property type="entry name" value="AAA_16"/>
</dbReference>
<dbReference type="SMART" id="SM00382">
    <property type="entry name" value="AAA"/>
    <property type="match status" value="1"/>
</dbReference>
<dbReference type="SUPFAM" id="SSF48452">
    <property type="entry name" value="TPR-like"/>
    <property type="match status" value="1"/>
</dbReference>
<dbReference type="GO" id="GO:0001965">
    <property type="term" value="F:G-protein alpha-subunit binding"/>
    <property type="evidence" value="ECO:0007669"/>
    <property type="project" value="TreeGrafter"/>
</dbReference>
<accession>A0A937X565</accession>
<keyword evidence="3" id="KW-0677">Repeat</keyword>
<dbReference type="SUPFAM" id="SSF52540">
    <property type="entry name" value="P-loop containing nucleoside triphosphate hydrolases"/>
    <property type="match status" value="1"/>
</dbReference>
<dbReference type="EMBL" id="VGJX01000197">
    <property type="protein sequence ID" value="MBM3274380.1"/>
    <property type="molecule type" value="Genomic_DNA"/>
</dbReference>
<evidence type="ECO:0000313" key="7">
    <source>
        <dbReference type="Proteomes" id="UP000703893"/>
    </source>
</evidence>
<reference evidence="6 7" key="1">
    <citation type="submission" date="2019-03" db="EMBL/GenBank/DDBJ databases">
        <title>Lake Tanganyika Metagenome-Assembled Genomes (MAGs).</title>
        <authorList>
            <person name="Tran P."/>
        </authorList>
    </citation>
    <scope>NUCLEOTIDE SEQUENCE [LARGE SCALE GENOMIC DNA]</scope>
    <source>
        <strain evidence="6">K_DeepCast_65m_m2_236</strain>
    </source>
</reference>
<comment type="subcellular location">
    <subcellularLocation>
        <location evidence="1">Cytoplasm</location>
    </subcellularLocation>
</comment>
<dbReference type="Pfam" id="PF13191">
    <property type="entry name" value="AAA_16"/>
    <property type="match status" value="1"/>
</dbReference>
<keyword evidence="2" id="KW-0963">Cytoplasm</keyword>
<dbReference type="Proteomes" id="UP000703893">
    <property type="component" value="Unassembled WGS sequence"/>
</dbReference>
<dbReference type="InterPro" id="IPR059106">
    <property type="entry name" value="WHD_MalT"/>
</dbReference>
<dbReference type="Pfam" id="PF17874">
    <property type="entry name" value="TPR_MalT"/>
    <property type="match status" value="1"/>
</dbReference>
<feature type="repeat" description="TPR" evidence="4">
    <location>
        <begin position="530"/>
        <end position="563"/>
    </location>
</feature>
<comment type="caution">
    <text evidence="6">The sequence shown here is derived from an EMBL/GenBank/DDBJ whole genome shotgun (WGS) entry which is preliminary data.</text>
</comment>
<dbReference type="PROSITE" id="PS50005">
    <property type="entry name" value="TPR"/>
    <property type="match status" value="1"/>
</dbReference>
<evidence type="ECO:0000313" key="6">
    <source>
        <dbReference type="EMBL" id="MBM3274380.1"/>
    </source>
</evidence>